<sequence>MTKKVIEYKKRKLKKRERWDIIKILGSSFTLSMIFCLLIFGHMIFLYLSVIPPIMMAFPRGEDRRKPLVTMILLGFAMIFSFPTTEGYLFNQNYLITREDLFIILAMIPQSVYIGTNVRKIVTLIKRPERKHIVLQE</sequence>
<evidence type="ECO:0000313" key="3">
    <source>
        <dbReference type="Proteomes" id="UP000014660"/>
    </source>
</evidence>
<dbReference type="HOGENOM" id="CLU_1860624_0_0_2"/>
<dbReference type="AlphaFoldDB" id="S0AU31"/>
<evidence type="ECO:0000313" key="2">
    <source>
        <dbReference type="EMBL" id="AGO61860.1"/>
    </source>
</evidence>
<protein>
    <submittedName>
        <fullName evidence="2">Uncharacterized protein</fullName>
    </submittedName>
</protein>
<dbReference type="Proteomes" id="UP000014660">
    <property type="component" value="Chromosome"/>
</dbReference>
<keyword evidence="1" id="KW-0472">Membrane</keyword>
<keyword evidence="1" id="KW-1133">Transmembrane helix</keyword>
<dbReference type="KEGG" id="fac:FACI_IFERC01G1884"/>
<reference evidence="2 3" key="1">
    <citation type="journal article" date="2007" name="Proc. Natl. Acad. Sci. U.S.A.">
        <title>Genome dynamics in a natural archaeal population.</title>
        <authorList>
            <person name="Allen E.E."/>
            <person name="Tyson G.W."/>
            <person name="Whitaker R.J."/>
            <person name="Detter J.C."/>
            <person name="Richardson P.M."/>
            <person name="Banfield J.F."/>
        </authorList>
    </citation>
    <scope>NUCLEOTIDE SEQUENCE [LARGE SCALE GENOMIC DNA]</scope>
    <source>
        <strain evidence="3">fer1</strain>
    </source>
</reference>
<name>S0AU31_FERAC</name>
<keyword evidence="3" id="KW-1185">Reference proteome</keyword>
<evidence type="ECO:0000256" key="1">
    <source>
        <dbReference type="SAM" id="Phobius"/>
    </source>
</evidence>
<proteinExistence type="predicted"/>
<gene>
    <name evidence="2" type="ORF">FACI_IFERC00001G1884</name>
</gene>
<organism evidence="2 3">
    <name type="scientific">Ferroplasma acidarmanus Fer1</name>
    <dbReference type="NCBI Taxonomy" id="333146"/>
    <lineage>
        <taxon>Archaea</taxon>
        <taxon>Methanobacteriati</taxon>
        <taxon>Thermoplasmatota</taxon>
        <taxon>Thermoplasmata</taxon>
        <taxon>Thermoplasmatales</taxon>
        <taxon>Ferroplasmaceae</taxon>
        <taxon>Ferroplasma</taxon>
    </lineage>
</organism>
<keyword evidence="1" id="KW-0812">Transmembrane</keyword>
<dbReference type="GeneID" id="16026074"/>
<dbReference type="EMBL" id="CP004145">
    <property type="protein sequence ID" value="AGO61860.1"/>
    <property type="molecule type" value="Genomic_DNA"/>
</dbReference>
<accession>S0AU31</accession>
<dbReference type="RefSeq" id="WP_009887962.1">
    <property type="nucleotide sequence ID" value="NC_021592.1"/>
</dbReference>
<feature type="transmembrane region" description="Helical" evidence="1">
    <location>
        <begin position="68"/>
        <end position="90"/>
    </location>
</feature>
<feature type="transmembrane region" description="Helical" evidence="1">
    <location>
        <begin position="21"/>
        <end position="48"/>
    </location>
</feature>